<sequence>MTNVASTERCVPRLRSSVKLFPIQAWNALPVDIAMSPSVDTFNVRFQITSGPISIRKAFSRFKGTSVIICDCTKPKSLLDAVHGKEIGTFFRPATSADSSKSNFGAGVGNAKHLALSARQAGRGLRQATGEQRAAAIERLADLLLQSQAEILEANRKDLREAQKNGKKADALDFYLNNFSLLALFGGNGNQEEHSLLARISGCLFDISGQ</sequence>
<proteinExistence type="predicted"/>
<dbReference type="GO" id="GO:0005739">
    <property type="term" value="C:mitochondrion"/>
    <property type="evidence" value="ECO:0007669"/>
    <property type="project" value="TreeGrafter"/>
</dbReference>
<dbReference type="GO" id="GO:0004350">
    <property type="term" value="F:glutamate-5-semialdehyde dehydrogenase activity"/>
    <property type="evidence" value="ECO:0007669"/>
    <property type="project" value="TreeGrafter"/>
</dbReference>
<name>A0A3P7MF44_DIBLA</name>
<accession>A0A3P7MF44</accession>
<evidence type="ECO:0008006" key="4">
    <source>
        <dbReference type="Google" id="ProtNLM"/>
    </source>
</evidence>
<evidence type="ECO:0000313" key="3">
    <source>
        <dbReference type="Proteomes" id="UP000281553"/>
    </source>
</evidence>
<dbReference type="InterPro" id="IPR016161">
    <property type="entry name" value="Ald_DH/histidinol_DH"/>
</dbReference>
<dbReference type="SUPFAM" id="SSF53720">
    <property type="entry name" value="ALDH-like"/>
    <property type="match status" value="1"/>
</dbReference>
<dbReference type="PANTHER" id="PTHR11063:SF8">
    <property type="entry name" value="DELTA-1-PYRROLINE-5-CARBOXYLATE SYNTHASE"/>
    <property type="match status" value="1"/>
</dbReference>
<evidence type="ECO:0000313" key="2">
    <source>
        <dbReference type="EMBL" id="VDN16521.1"/>
    </source>
</evidence>
<evidence type="ECO:0000256" key="1">
    <source>
        <dbReference type="SAM" id="Coils"/>
    </source>
</evidence>
<keyword evidence="1" id="KW-0175">Coiled coil</keyword>
<reference evidence="2 3" key="1">
    <citation type="submission" date="2018-11" db="EMBL/GenBank/DDBJ databases">
        <authorList>
            <consortium name="Pathogen Informatics"/>
        </authorList>
    </citation>
    <scope>NUCLEOTIDE SEQUENCE [LARGE SCALE GENOMIC DNA]</scope>
</reference>
<dbReference type="Proteomes" id="UP000281553">
    <property type="component" value="Unassembled WGS sequence"/>
</dbReference>
<dbReference type="InterPro" id="IPR016162">
    <property type="entry name" value="Ald_DH_N"/>
</dbReference>
<dbReference type="PANTHER" id="PTHR11063">
    <property type="entry name" value="GLUTAMATE SEMIALDEHYDE DEHYDROGENASE"/>
    <property type="match status" value="1"/>
</dbReference>
<dbReference type="Gene3D" id="3.40.605.10">
    <property type="entry name" value="Aldehyde Dehydrogenase, Chain A, domain 1"/>
    <property type="match status" value="1"/>
</dbReference>
<dbReference type="EMBL" id="UYRU01066129">
    <property type="protein sequence ID" value="VDN16521.1"/>
    <property type="molecule type" value="Genomic_DNA"/>
</dbReference>
<keyword evidence="3" id="KW-1185">Reference proteome</keyword>
<dbReference type="AlphaFoldDB" id="A0A3P7MF44"/>
<dbReference type="OrthoDB" id="1934954at2759"/>
<protein>
    <recommendedName>
        <fullName evidence="4">Aldehyde dehydrogenase domain-containing protein</fullName>
    </recommendedName>
</protein>
<gene>
    <name evidence="2" type="ORF">DILT_LOCUS12352</name>
</gene>
<organism evidence="2 3">
    <name type="scientific">Dibothriocephalus latus</name>
    <name type="common">Fish tapeworm</name>
    <name type="synonym">Diphyllobothrium latum</name>
    <dbReference type="NCBI Taxonomy" id="60516"/>
    <lineage>
        <taxon>Eukaryota</taxon>
        <taxon>Metazoa</taxon>
        <taxon>Spiralia</taxon>
        <taxon>Lophotrochozoa</taxon>
        <taxon>Platyhelminthes</taxon>
        <taxon>Cestoda</taxon>
        <taxon>Eucestoda</taxon>
        <taxon>Diphyllobothriidea</taxon>
        <taxon>Diphyllobothriidae</taxon>
        <taxon>Dibothriocephalus</taxon>
    </lineage>
</organism>
<feature type="coiled-coil region" evidence="1">
    <location>
        <begin position="137"/>
        <end position="165"/>
    </location>
</feature>